<keyword evidence="1" id="KW-0472">Membrane</keyword>
<evidence type="ECO:0000313" key="3">
    <source>
        <dbReference type="Proteomes" id="UP001501414"/>
    </source>
</evidence>
<evidence type="ECO:0000313" key="2">
    <source>
        <dbReference type="EMBL" id="GAA1386843.1"/>
    </source>
</evidence>
<keyword evidence="1" id="KW-1133">Transmembrane helix</keyword>
<keyword evidence="3" id="KW-1185">Reference proteome</keyword>
<comment type="caution">
    <text evidence="2">The sequence shown here is derived from an EMBL/GenBank/DDBJ whole genome shotgun (WGS) entry which is preliminary data.</text>
</comment>
<gene>
    <name evidence="2" type="ORF">GCM10009613_21460</name>
</gene>
<evidence type="ECO:0000256" key="1">
    <source>
        <dbReference type="SAM" id="Phobius"/>
    </source>
</evidence>
<sequence>MTRNLTPIAVLVSMLFALVVGVLAVIGSSALSTVAVAGGILVGAVWVVVGMLGRGGAGT</sequence>
<keyword evidence="1" id="KW-0812">Transmembrane</keyword>
<dbReference type="RefSeq" id="WP_344021030.1">
    <property type="nucleotide sequence ID" value="NZ_BAAAJK010000007.1"/>
</dbReference>
<accession>A0ABP4ICB6</accession>
<reference evidence="3" key="1">
    <citation type="journal article" date="2019" name="Int. J. Syst. Evol. Microbiol.">
        <title>The Global Catalogue of Microorganisms (GCM) 10K type strain sequencing project: providing services to taxonomists for standard genome sequencing and annotation.</title>
        <authorList>
            <consortium name="The Broad Institute Genomics Platform"/>
            <consortium name="The Broad Institute Genome Sequencing Center for Infectious Disease"/>
            <person name="Wu L."/>
            <person name="Ma J."/>
        </authorList>
    </citation>
    <scope>NUCLEOTIDE SEQUENCE [LARGE SCALE GENOMIC DNA]</scope>
    <source>
        <strain evidence="3">JCM 11896</strain>
    </source>
</reference>
<organism evidence="2 3">
    <name type="scientific">Pseudonocardia kongjuensis</name>
    <dbReference type="NCBI Taxonomy" id="102227"/>
    <lineage>
        <taxon>Bacteria</taxon>
        <taxon>Bacillati</taxon>
        <taxon>Actinomycetota</taxon>
        <taxon>Actinomycetes</taxon>
        <taxon>Pseudonocardiales</taxon>
        <taxon>Pseudonocardiaceae</taxon>
        <taxon>Pseudonocardia</taxon>
    </lineage>
</organism>
<protein>
    <submittedName>
        <fullName evidence="2">Uncharacterized protein</fullName>
    </submittedName>
</protein>
<dbReference type="Proteomes" id="UP001501414">
    <property type="component" value="Unassembled WGS sequence"/>
</dbReference>
<dbReference type="EMBL" id="BAAAJK010000007">
    <property type="protein sequence ID" value="GAA1386843.1"/>
    <property type="molecule type" value="Genomic_DNA"/>
</dbReference>
<proteinExistence type="predicted"/>
<name>A0ABP4ICB6_9PSEU</name>
<feature type="transmembrane region" description="Helical" evidence="1">
    <location>
        <begin position="34"/>
        <end position="53"/>
    </location>
</feature>